<accession>A0AAD9NJ64</accession>
<evidence type="ECO:0000313" key="2">
    <source>
        <dbReference type="EMBL" id="KAK2169119.1"/>
    </source>
</evidence>
<feature type="compositionally biased region" description="Low complexity" evidence="1">
    <location>
        <begin position="345"/>
        <end position="362"/>
    </location>
</feature>
<keyword evidence="3" id="KW-1185">Reference proteome</keyword>
<reference evidence="2" key="1">
    <citation type="journal article" date="2023" name="Mol. Biol. Evol.">
        <title>Third-Generation Sequencing Reveals the Adaptive Role of the Epigenome in Three Deep-Sea Polychaetes.</title>
        <authorList>
            <person name="Perez M."/>
            <person name="Aroh O."/>
            <person name="Sun Y."/>
            <person name="Lan Y."/>
            <person name="Juniper S.K."/>
            <person name="Young C.R."/>
            <person name="Angers B."/>
            <person name="Qian P.Y."/>
        </authorList>
    </citation>
    <scope>NUCLEOTIDE SEQUENCE</scope>
    <source>
        <strain evidence="2">P08H-3</strain>
    </source>
</reference>
<feature type="compositionally biased region" description="Basic and acidic residues" evidence="1">
    <location>
        <begin position="363"/>
        <end position="372"/>
    </location>
</feature>
<organism evidence="2 3">
    <name type="scientific">Paralvinella palmiformis</name>
    <dbReference type="NCBI Taxonomy" id="53620"/>
    <lineage>
        <taxon>Eukaryota</taxon>
        <taxon>Metazoa</taxon>
        <taxon>Spiralia</taxon>
        <taxon>Lophotrochozoa</taxon>
        <taxon>Annelida</taxon>
        <taxon>Polychaeta</taxon>
        <taxon>Sedentaria</taxon>
        <taxon>Canalipalpata</taxon>
        <taxon>Terebellida</taxon>
        <taxon>Terebelliformia</taxon>
        <taxon>Alvinellidae</taxon>
        <taxon>Paralvinella</taxon>
    </lineage>
</organism>
<dbReference type="EMBL" id="JAODUP010000012">
    <property type="protein sequence ID" value="KAK2169119.1"/>
    <property type="molecule type" value="Genomic_DNA"/>
</dbReference>
<evidence type="ECO:0000256" key="1">
    <source>
        <dbReference type="SAM" id="MobiDB-lite"/>
    </source>
</evidence>
<feature type="compositionally biased region" description="Basic and acidic residues" evidence="1">
    <location>
        <begin position="519"/>
        <end position="549"/>
    </location>
</feature>
<proteinExistence type="predicted"/>
<evidence type="ECO:0000313" key="3">
    <source>
        <dbReference type="Proteomes" id="UP001208570"/>
    </source>
</evidence>
<feature type="region of interest" description="Disordered" evidence="1">
    <location>
        <begin position="653"/>
        <end position="672"/>
    </location>
</feature>
<sequence>MAAEYVFPRWMLDAKEQITRSKDWDLFVEELYDAVQQQLKESHVQAFTDLTAPERQLFMERAAKAIHGGKAYGDLYDKVSECLDRHLNNEVARELLEDYPINTKTDLILEAAQEGVISLLKKWPDMKSKLNICFNQPLPKSLRQLAWKLFLENTKVRKKYVDLLTHNPRAAISKLDFEISQKCEHLLLSESTFAELKGSIGAFYGMKAVLSFHHSSMRTNFALPDADFLLVVPFVLVAHSNMSRREPAANHVVALMVEEYFTFLQSRPGYMVESDTDQGDDQLMAFCRKIANLIQHISPETGEVLSNVFVPTKDSQQAPDVGSMLGIVENPPEPSHENQSATGSNVEIENTNNSNNEQPANETENRATDKDTAPEVGSHAFLSEILISVVRPLIQSLFVGFVNVEVLLFIWDQYIIGIDAPGFHDEFLPAVVAIFLMLMKEGMTKCHSDGELEMVLRTKGTTLKVPQFQYELKRHFGRELKKVLSQDEKAALPVLDPTQANYRPWVYWFSDNMPPRVTPQDRRKARDERAAERERLLQQNREEEMRLRAEEDKKRYEEEQHLIEQQALERQRQAEERHKLENQLEKERRKRLESERNAETEIERLRMEIEELRRLKLRSAASVHSLDSTISRYLIPPPPTPASGTQVPALTPVEEPKKETPAPPVTPSRHAPKRTDDVLTELLRRFTHGFHKISQGDGVERQVLDKETQDYIQNHREDVKEAEIEVFGHSLMPGEYDKLSEDEQKRTSDQMMALIRQKMENRRQSELDNGK</sequence>
<feature type="region of interest" description="Disordered" evidence="1">
    <location>
        <begin position="517"/>
        <end position="549"/>
    </location>
</feature>
<gene>
    <name evidence="2" type="ORF">LSH36_12g16116</name>
</gene>
<feature type="region of interest" description="Disordered" evidence="1">
    <location>
        <begin position="570"/>
        <end position="596"/>
    </location>
</feature>
<protein>
    <submittedName>
        <fullName evidence="2">Uncharacterized protein</fullName>
    </submittedName>
</protein>
<name>A0AAD9NJ64_9ANNE</name>
<dbReference type="Proteomes" id="UP001208570">
    <property type="component" value="Unassembled WGS sequence"/>
</dbReference>
<dbReference type="AlphaFoldDB" id="A0AAD9NJ64"/>
<feature type="region of interest" description="Disordered" evidence="1">
    <location>
        <begin position="315"/>
        <end position="372"/>
    </location>
</feature>
<comment type="caution">
    <text evidence="2">The sequence shown here is derived from an EMBL/GenBank/DDBJ whole genome shotgun (WGS) entry which is preliminary data.</text>
</comment>